<dbReference type="InterPro" id="IPR000835">
    <property type="entry name" value="HTH_MarR-typ"/>
</dbReference>
<keyword evidence="2" id="KW-0238">DNA-binding</keyword>
<evidence type="ECO:0000313" key="5">
    <source>
        <dbReference type="EMBL" id="ABS70136.1"/>
    </source>
</evidence>
<keyword evidence="6" id="KW-1185">Reference proteome</keyword>
<dbReference type="Gene3D" id="1.10.10.10">
    <property type="entry name" value="Winged helix-like DNA-binding domain superfamily/Winged helix DNA-binding domain"/>
    <property type="match status" value="1"/>
</dbReference>
<proteinExistence type="predicted"/>
<evidence type="ECO:0000256" key="1">
    <source>
        <dbReference type="ARBA" id="ARBA00023015"/>
    </source>
</evidence>
<name>A7IQ40_XANP2</name>
<dbReference type="PRINTS" id="PR00598">
    <property type="entry name" value="HTHMARR"/>
</dbReference>
<dbReference type="OrthoDB" id="7427954at2"/>
<dbReference type="KEGG" id="xau:Xaut_4933"/>
<sequence length="157" mass="17472">MNNQQASRRRLTSGLLQAGRQWRRLAEAALAADDISEACASPLVWLRRLGGGVRQVTLAAHVGIEGTSLVRLLDQLCDAGFVVRRDDPEDRRAKTLWLTAEGEQLAERIERAIARLRSRIFAEISEADVEATLRVLEALEHAHTRLQQNPSLLEADS</sequence>
<geneLocation type="plasmid" evidence="5 6">
    <name>pXAUT01</name>
</geneLocation>
<evidence type="ECO:0000256" key="2">
    <source>
        <dbReference type="ARBA" id="ARBA00023125"/>
    </source>
</evidence>
<dbReference type="SUPFAM" id="SSF46785">
    <property type="entry name" value="Winged helix' DNA-binding domain"/>
    <property type="match status" value="1"/>
</dbReference>
<dbReference type="InterPro" id="IPR036388">
    <property type="entry name" value="WH-like_DNA-bd_sf"/>
</dbReference>
<dbReference type="EMBL" id="CP000782">
    <property type="protein sequence ID" value="ABS70136.1"/>
    <property type="molecule type" value="Genomic_DNA"/>
</dbReference>
<accession>A7IQ40</accession>
<keyword evidence="1" id="KW-0805">Transcription regulation</keyword>
<dbReference type="Proteomes" id="UP000002417">
    <property type="component" value="Plasmid pXAUT01"/>
</dbReference>
<dbReference type="GO" id="GO:0003700">
    <property type="term" value="F:DNA-binding transcription factor activity"/>
    <property type="evidence" value="ECO:0007669"/>
    <property type="project" value="InterPro"/>
</dbReference>
<dbReference type="InterPro" id="IPR036390">
    <property type="entry name" value="WH_DNA-bd_sf"/>
</dbReference>
<dbReference type="GO" id="GO:0003677">
    <property type="term" value="F:DNA binding"/>
    <property type="evidence" value="ECO:0007669"/>
    <property type="project" value="UniProtKB-KW"/>
</dbReference>
<keyword evidence="5" id="KW-0614">Plasmid</keyword>
<protein>
    <submittedName>
        <fullName evidence="5">Transcriptional regulator, MarR family</fullName>
    </submittedName>
</protein>
<evidence type="ECO:0000313" key="6">
    <source>
        <dbReference type="Proteomes" id="UP000002417"/>
    </source>
</evidence>
<gene>
    <name evidence="5" type="ordered locus">Xaut_4933</name>
</gene>
<dbReference type="Pfam" id="PF01047">
    <property type="entry name" value="MarR"/>
    <property type="match status" value="1"/>
</dbReference>
<feature type="domain" description="HTH marR-type" evidence="4">
    <location>
        <begin position="8"/>
        <end position="141"/>
    </location>
</feature>
<dbReference type="PANTHER" id="PTHR33164">
    <property type="entry name" value="TRANSCRIPTIONAL REGULATOR, MARR FAMILY"/>
    <property type="match status" value="1"/>
</dbReference>
<dbReference type="PANTHER" id="PTHR33164:SF64">
    <property type="entry name" value="TRANSCRIPTIONAL REGULATOR SLYA"/>
    <property type="match status" value="1"/>
</dbReference>
<dbReference type="GO" id="GO:0006950">
    <property type="term" value="P:response to stress"/>
    <property type="evidence" value="ECO:0007669"/>
    <property type="project" value="TreeGrafter"/>
</dbReference>
<organism evidence="5 6">
    <name type="scientific">Xanthobacter autotrophicus (strain ATCC BAA-1158 / Py2)</name>
    <dbReference type="NCBI Taxonomy" id="78245"/>
    <lineage>
        <taxon>Bacteria</taxon>
        <taxon>Pseudomonadati</taxon>
        <taxon>Pseudomonadota</taxon>
        <taxon>Alphaproteobacteria</taxon>
        <taxon>Hyphomicrobiales</taxon>
        <taxon>Xanthobacteraceae</taxon>
        <taxon>Xanthobacter</taxon>
    </lineage>
</organism>
<keyword evidence="3" id="KW-0804">Transcription</keyword>
<dbReference type="AlphaFoldDB" id="A7IQ40"/>
<dbReference type="PROSITE" id="PS50995">
    <property type="entry name" value="HTH_MARR_2"/>
    <property type="match status" value="1"/>
</dbReference>
<dbReference type="InterPro" id="IPR039422">
    <property type="entry name" value="MarR/SlyA-like"/>
</dbReference>
<evidence type="ECO:0000259" key="4">
    <source>
        <dbReference type="PROSITE" id="PS50995"/>
    </source>
</evidence>
<evidence type="ECO:0000256" key="3">
    <source>
        <dbReference type="ARBA" id="ARBA00023163"/>
    </source>
</evidence>
<dbReference type="eggNOG" id="COG1846">
    <property type="taxonomic scope" value="Bacteria"/>
</dbReference>
<dbReference type="PhylomeDB" id="A7IQ40"/>
<dbReference type="HOGENOM" id="CLU_083287_18_2_5"/>
<dbReference type="SMART" id="SM00347">
    <property type="entry name" value="HTH_MARR"/>
    <property type="match status" value="1"/>
</dbReference>
<reference evidence="5 6" key="1">
    <citation type="submission" date="2007-07" db="EMBL/GenBank/DDBJ databases">
        <title>Complete sequence of plasmid pXAUT01 of Xanthobacter autotrophicus Py2.</title>
        <authorList>
            <consortium name="US DOE Joint Genome Institute"/>
            <person name="Copeland A."/>
            <person name="Lucas S."/>
            <person name="Lapidus A."/>
            <person name="Barry K."/>
            <person name="Glavina del Rio T."/>
            <person name="Hammon N."/>
            <person name="Israni S."/>
            <person name="Dalin E."/>
            <person name="Tice H."/>
            <person name="Pitluck S."/>
            <person name="Sims D."/>
            <person name="Brettin T."/>
            <person name="Bruce D."/>
            <person name="Detter J.C."/>
            <person name="Han C."/>
            <person name="Tapia R."/>
            <person name="Brainard J."/>
            <person name="Schmutz J."/>
            <person name="Larimer F."/>
            <person name="Land M."/>
            <person name="Hauser L."/>
            <person name="Kyrpides N."/>
            <person name="Kim E."/>
            <person name="Ensigns S.A."/>
            <person name="Richardson P."/>
        </authorList>
    </citation>
    <scope>NUCLEOTIDE SEQUENCE [LARGE SCALE GENOMIC DNA]</scope>
    <source>
        <strain evidence="6">ATCC BAA-1158 / Py2</strain>
        <plasmid evidence="6">Plasmid pXAUT01</plasmid>
    </source>
</reference>